<evidence type="ECO:0000256" key="6">
    <source>
        <dbReference type="ARBA" id="ARBA00051441"/>
    </source>
</evidence>
<dbReference type="GO" id="GO:0003962">
    <property type="term" value="F:cystathionine gamma-synthase activity"/>
    <property type="evidence" value="ECO:0007669"/>
    <property type="project" value="UniProtKB-EC"/>
</dbReference>
<dbReference type="InterPro" id="IPR015421">
    <property type="entry name" value="PyrdxlP-dep_Trfase_major"/>
</dbReference>
<dbReference type="Pfam" id="PF01053">
    <property type="entry name" value="Cys_Met_Meta_PP"/>
    <property type="match status" value="1"/>
</dbReference>
<dbReference type="EMBL" id="CP072757">
    <property type="protein sequence ID" value="QUC22101.1"/>
    <property type="molecule type" value="Genomic_DNA"/>
</dbReference>
<proteinExistence type="inferred from homology"/>
<evidence type="ECO:0000256" key="3">
    <source>
        <dbReference type="ARBA" id="ARBA00022679"/>
    </source>
</evidence>
<dbReference type="Proteomes" id="UP000027002">
    <property type="component" value="Chromosome 5"/>
</dbReference>
<accession>A0A8E5MJS0</accession>
<organism evidence="13 14">
    <name type="scientific">Ustilaginoidea virens</name>
    <name type="common">Rice false smut fungus</name>
    <name type="synonym">Villosiclava virens</name>
    <dbReference type="NCBI Taxonomy" id="1159556"/>
    <lineage>
        <taxon>Eukaryota</taxon>
        <taxon>Fungi</taxon>
        <taxon>Dikarya</taxon>
        <taxon>Ascomycota</taxon>
        <taxon>Pezizomycotina</taxon>
        <taxon>Sordariomycetes</taxon>
        <taxon>Hypocreomycetidae</taxon>
        <taxon>Hypocreales</taxon>
        <taxon>Clavicipitaceae</taxon>
        <taxon>Ustilaginoidea</taxon>
    </lineage>
</organism>
<evidence type="ECO:0000313" key="14">
    <source>
        <dbReference type="Proteomes" id="UP000027002"/>
    </source>
</evidence>
<keyword evidence="3" id="KW-0808">Transferase</keyword>
<evidence type="ECO:0000256" key="5">
    <source>
        <dbReference type="ARBA" id="ARBA00023167"/>
    </source>
</evidence>
<evidence type="ECO:0000256" key="7">
    <source>
        <dbReference type="ARBA" id="ARBA00058439"/>
    </source>
</evidence>
<dbReference type="GO" id="GO:0030170">
    <property type="term" value="F:pyridoxal phosphate binding"/>
    <property type="evidence" value="ECO:0007669"/>
    <property type="project" value="InterPro"/>
</dbReference>
<sequence>MSPFALGEAIPSDTAHAVSVSLPTWQANVGYEEGEKWVLNQMATGYPRFFIHKSIQLFALDITSTFGKNGLQAMLFPTRLAAKRCVEFVTNAQSNLCDAMDVIELKLDTSKISNILIKNLSPTLSAVLMPDSAFIIAKQYWQHTGDGISSRQAEFCHSLFRDGLLVTATEADCLNASAGAKRMVIRGPKRYHRSGFNITAHTRPTLNAQTANKSEESQESLRFLEERFGRNLDLAFVECAKSAIRRRIAGSIVQDLNMRNEALATNSRGRLVLRENDIYLFPAGMNAIFNAHRVLLSARGQLKSISFGFPYVDTLKILQKFGPGCEFYGHASSADLDHLESLLKSGQRFLALFCEFPGNPLLICPDLKRIRRLADEFDFAVVVDETIGTFANINVLSDADIVVSSLTKFFSGDSNVMGGSIVFNSNSKYYKDLKDAVDHIYEDTYWPEDAVFMERNSRDFQNRLKRINTNAEAICAILQKQPTVNSIFYPKLNTSKHYYDDYRLPNGGYGGLLSIVFHDKKQAQAFYDAMEIAKGPSLGTNFTLCSPYVLLAHYQELSWAAQFGVTEDLVRVSVGLEDTVSLQKTFLEALKAAESSINQN</sequence>
<comment type="similarity">
    <text evidence="9">Belongs to the trans-sulfuration enzymes family. MET7 subfamily.</text>
</comment>
<dbReference type="GO" id="GO:0019346">
    <property type="term" value="P:transsulfuration"/>
    <property type="evidence" value="ECO:0007669"/>
    <property type="project" value="InterPro"/>
</dbReference>
<dbReference type="GeneID" id="66067119"/>
<comment type="cofactor">
    <cofactor evidence="1 12">
        <name>pyridoxal 5'-phosphate</name>
        <dbReference type="ChEBI" id="CHEBI:597326"/>
    </cofactor>
</comment>
<protein>
    <recommendedName>
        <fullName evidence="10">cystathionine gamma-synthase</fullName>
        <ecNumber evidence="10">2.5.1.48</ecNumber>
    </recommendedName>
    <alternativeName>
        <fullName evidence="11">O-succinylhomoserine (thiol)-lyase</fullName>
    </alternativeName>
</protein>
<dbReference type="InterPro" id="IPR051750">
    <property type="entry name" value="Trans-sulfuration_enzymes"/>
</dbReference>
<reference evidence="13" key="1">
    <citation type="submission" date="2020-03" db="EMBL/GenBank/DDBJ databases">
        <title>A mixture of massive structural variations and highly conserved coding sequences in Ustilaginoidea virens genome.</title>
        <authorList>
            <person name="Zhang K."/>
            <person name="Zhao Z."/>
            <person name="Zhang Z."/>
            <person name="Li Y."/>
            <person name="Hsiang T."/>
            <person name="Sun W."/>
        </authorList>
    </citation>
    <scope>NUCLEOTIDE SEQUENCE</scope>
    <source>
        <strain evidence="13">UV-8b</strain>
    </source>
</reference>
<dbReference type="PANTHER" id="PTHR42699:SF1">
    <property type="entry name" value="CYSTATHIONINE GAMMA-SYNTHASE-RELATED"/>
    <property type="match status" value="1"/>
</dbReference>
<dbReference type="InterPro" id="IPR015422">
    <property type="entry name" value="PyrdxlP-dep_Trfase_small"/>
</dbReference>
<dbReference type="InterPro" id="IPR015424">
    <property type="entry name" value="PyrdxlP-dep_Trfase"/>
</dbReference>
<dbReference type="FunFam" id="3.40.640.10:FF:000111">
    <property type="entry name" value="Cystathionine gamma-synthase"/>
    <property type="match status" value="1"/>
</dbReference>
<comment type="function">
    <text evidence="7">Catalyzes the formation of L-cystathionine from O-succinyl-L-homoserine (OSHS) and L-cysteine, via a gamma-replacement reaction. In the absence of thiol, catalyzes gamma-elimination to form 2-oxobutanoate, succinate and ammonia.</text>
</comment>
<keyword evidence="5" id="KW-0486">Methionine biosynthesis</keyword>
<evidence type="ECO:0000256" key="12">
    <source>
        <dbReference type="RuleBase" id="RU362118"/>
    </source>
</evidence>
<dbReference type="RefSeq" id="XP_042999774.1">
    <property type="nucleotide sequence ID" value="XM_043143839.1"/>
</dbReference>
<dbReference type="PANTHER" id="PTHR42699">
    <property type="match status" value="1"/>
</dbReference>
<evidence type="ECO:0000256" key="1">
    <source>
        <dbReference type="ARBA" id="ARBA00001933"/>
    </source>
</evidence>
<comment type="catalytic activity">
    <reaction evidence="6">
        <text>O-succinyl-L-homoserine + L-cysteine = L,L-cystathionine + succinate + H(+)</text>
        <dbReference type="Rhea" id="RHEA:20397"/>
        <dbReference type="ChEBI" id="CHEBI:15378"/>
        <dbReference type="ChEBI" id="CHEBI:30031"/>
        <dbReference type="ChEBI" id="CHEBI:35235"/>
        <dbReference type="ChEBI" id="CHEBI:57661"/>
        <dbReference type="ChEBI" id="CHEBI:58161"/>
        <dbReference type="EC" id="2.5.1.48"/>
    </reaction>
</comment>
<evidence type="ECO:0000256" key="9">
    <source>
        <dbReference type="ARBA" id="ARBA00061376"/>
    </source>
</evidence>
<evidence type="ECO:0000256" key="2">
    <source>
        <dbReference type="ARBA" id="ARBA00022605"/>
    </source>
</evidence>
<dbReference type="PROSITE" id="PS00868">
    <property type="entry name" value="CYS_MET_METAB_PP"/>
    <property type="match status" value="1"/>
</dbReference>
<dbReference type="Gene3D" id="3.90.1150.10">
    <property type="entry name" value="Aspartate Aminotransferase, domain 1"/>
    <property type="match status" value="1"/>
</dbReference>
<dbReference type="AlphaFoldDB" id="A0A8E5MJS0"/>
<dbReference type="EC" id="2.5.1.48" evidence="10"/>
<keyword evidence="2" id="KW-0028">Amino-acid biosynthesis</keyword>
<evidence type="ECO:0000256" key="8">
    <source>
        <dbReference type="ARBA" id="ARBA00060510"/>
    </source>
</evidence>
<gene>
    <name evidence="13" type="ORF">UV8b_06342</name>
</gene>
<name>A0A8E5MJS0_USTVR</name>
<evidence type="ECO:0000256" key="4">
    <source>
        <dbReference type="ARBA" id="ARBA00022898"/>
    </source>
</evidence>
<dbReference type="OrthoDB" id="10047078at2759"/>
<comment type="pathway">
    <text evidence="8">Amino-acid biosynthesis; L-methionine biosynthesis via de novo pathway; L-cystathionine from O-succinyl-L-homoserine: step 1/1.</text>
</comment>
<dbReference type="SUPFAM" id="SSF53383">
    <property type="entry name" value="PLP-dependent transferases"/>
    <property type="match status" value="1"/>
</dbReference>
<evidence type="ECO:0000256" key="10">
    <source>
        <dbReference type="ARBA" id="ARBA00066530"/>
    </source>
</evidence>
<dbReference type="FunFam" id="3.90.1150.10:FF:000063">
    <property type="entry name" value="Probable cystathionine gamma-synthase"/>
    <property type="match status" value="1"/>
</dbReference>
<dbReference type="InterPro" id="IPR000277">
    <property type="entry name" value="Cys/Met-Metab_PyrdxlP-dep_enz"/>
</dbReference>
<evidence type="ECO:0000256" key="11">
    <source>
        <dbReference type="ARBA" id="ARBA00083849"/>
    </source>
</evidence>
<dbReference type="KEGG" id="uvi:66067119"/>
<evidence type="ECO:0000313" key="13">
    <source>
        <dbReference type="EMBL" id="QUC22101.1"/>
    </source>
</evidence>
<keyword evidence="4 12" id="KW-0663">Pyridoxal phosphate</keyword>
<dbReference type="GO" id="GO:0009086">
    <property type="term" value="P:methionine biosynthetic process"/>
    <property type="evidence" value="ECO:0007669"/>
    <property type="project" value="UniProtKB-KW"/>
</dbReference>
<keyword evidence="14" id="KW-1185">Reference proteome</keyword>
<dbReference type="InterPro" id="IPR054542">
    <property type="entry name" value="Cys_met_metab_PP"/>
</dbReference>
<dbReference type="Gene3D" id="3.40.640.10">
    <property type="entry name" value="Type I PLP-dependent aspartate aminotransferase-like (Major domain)"/>
    <property type="match status" value="1"/>
</dbReference>